<dbReference type="SUPFAM" id="SSF52075">
    <property type="entry name" value="Outer arm dynein light chain 1"/>
    <property type="match status" value="1"/>
</dbReference>
<organism evidence="4 5">
    <name type="scientific">Ceratodon purpureus</name>
    <name type="common">Fire moss</name>
    <name type="synonym">Dicranum purpureum</name>
    <dbReference type="NCBI Taxonomy" id="3225"/>
    <lineage>
        <taxon>Eukaryota</taxon>
        <taxon>Viridiplantae</taxon>
        <taxon>Streptophyta</taxon>
        <taxon>Embryophyta</taxon>
        <taxon>Bryophyta</taxon>
        <taxon>Bryophytina</taxon>
        <taxon>Bryopsida</taxon>
        <taxon>Dicranidae</taxon>
        <taxon>Pseudoditrichales</taxon>
        <taxon>Ditrichaceae</taxon>
        <taxon>Ceratodon</taxon>
    </lineage>
</organism>
<feature type="coiled-coil region" evidence="3">
    <location>
        <begin position="936"/>
        <end position="963"/>
    </location>
</feature>
<dbReference type="InterPro" id="IPR050836">
    <property type="entry name" value="SDS22/Internalin_LRR"/>
</dbReference>
<feature type="coiled-coil region" evidence="3">
    <location>
        <begin position="869"/>
        <end position="896"/>
    </location>
</feature>
<keyword evidence="1" id="KW-0433">Leucine-rich repeat</keyword>
<keyword evidence="2" id="KW-0677">Repeat</keyword>
<keyword evidence="5" id="KW-1185">Reference proteome</keyword>
<evidence type="ECO:0000256" key="3">
    <source>
        <dbReference type="SAM" id="Coils"/>
    </source>
</evidence>
<evidence type="ECO:0000313" key="5">
    <source>
        <dbReference type="Proteomes" id="UP000822688"/>
    </source>
</evidence>
<dbReference type="PROSITE" id="PS51450">
    <property type="entry name" value="LRR"/>
    <property type="match status" value="4"/>
</dbReference>
<accession>A0A8T0IQ79</accession>
<dbReference type="InterPro" id="IPR001611">
    <property type="entry name" value="Leu-rich_rpt"/>
</dbReference>
<dbReference type="SMART" id="SM00365">
    <property type="entry name" value="LRR_SD22"/>
    <property type="match status" value="4"/>
</dbReference>
<sequence length="1010" mass="112436">MAVGPDLAGSDAAPAAGPTLDVRNNLEHSHASDQEIKDIYAYGAGLHSTNAIVGLSDFTNLQTLSLHGNQIERIEGLEVLHQLVTLNLSSNNITWMEGLSQLKNLRVLNLSNNRIREIAGLQGLVALRTLILSHNEISLLGGLSALHGLPYALQHLDLRDNLVEYLCELWILGGCSHLDEVVFECGGYSNPVCKEGGYRSTVLTVVPRLQSLDGSSCMGHAPLFNADMSLVVPSLWAIHHSYPGHQNPVNSGPRIPQPSLGDRNNSCILYTKPALYHQMADAKGTERLLPDSGQSEHSLFSCKYDTGFNRESSSHETGGRKSQDQFLKLNTRHILSHKSPGESYPDQAHCLQRTHDSYDHQVLSKPTRAEHESVADYARPELNLHHTNKPKNLHQGAKRSVHANAENLIVNAFVGDCDLSARKESSEQDIVFTIPGTPVIDFEAQHPESPFTETLKGNGSLQGTWSKLKDKDELDNSFSVAAGTDGSCRIVRFDGQSNKSALDRKRYVTRELATQTDSVFEPTSDQVCQEGNSLQPKLSAITVLIDGNCSYSDIGKQNFLGSLELYKKDNELLHLIKEKKSLEDDFAAFKKLVVHERNDWQADEEHKSKVLKNLRMNAEGCKVELKNLRKTVVQTEKELIAAVKHVESSIVSEETKKLSSMNSEILALKEALNSSLNTCQTVGTALNDANQQKDRAKKTLVSLSADLDEQRSKVKIIAEMLVTCTHQERVSRKECNRLKSELDMVCQLLRKNNDCKARDLIAERSPQLEAGGREETKNLSQQLMVDEFHRRLVVTQTMVTQANQENAKTLSRMKELRDTMVEKMLELGKAFEAVAEKEQGAKELITELSCIVSAQKTRAEWMQHELVRLTASKEEVKHLQAEITRLQGLNQAAEQKALETEALKCELATVTSNAERERRSAKEATCTQFSSLIQENNKLAARASSLANNFQEAERIIKKCELRNELTIQTRSILEVEDELKLTKSAKYAAEQACKSLQQKVNDVDSILRL</sequence>
<dbReference type="AlphaFoldDB" id="A0A8T0IQ79"/>
<dbReference type="Pfam" id="PF14580">
    <property type="entry name" value="LRR_9"/>
    <property type="match status" value="1"/>
</dbReference>
<comment type="caution">
    <text evidence="4">The sequence shown here is derived from an EMBL/GenBank/DDBJ whole genome shotgun (WGS) entry which is preliminary data.</text>
</comment>
<dbReference type="SMART" id="SM00369">
    <property type="entry name" value="LRR_TYP"/>
    <property type="match status" value="4"/>
</dbReference>
<protein>
    <recommendedName>
        <fullName evidence="6">Leucine-rich repeat and coiled-coil domain-containing protein 1</fullName>
    </recommendedName>
</protein>
<dbReference type="PANTHER" id="PTHR46652">
    <property type="entry name" value="LEUCINE-RICH REPEAT AND IQ DOMAIN-CONTAINING PROTEIN 1-RELATED"/>
    <property type="match status" value="1"/>
</dbReference>
<dbReference type="Proteomes" id="UP000822688">
    <property type="component" value="Chromosome 3"/>
</dbReference>
<evidence type="ECO:0000256" key="1">
    <source>
        <dbReference type="ARBA" id="ARBA00022614"/>
    </source>
</evidence>
<keyword evidence="3" id="KW-0175">Coiled coil</keyword>
<dbReference type="PANTHER" id="PTHR46652:SF3">
    <property type="entry name" value="LEUCINE-RICH REPEAT-CONTAINING PROTEIN 9"/>
    <property type="match status" value="1"/>
</dbReference>
<evidence type="ECO:0008006" key="6">
    <source>
        <dbReference type="Google" id="ProtNLM"/>
    </source>
</evidence>
<evidence type="ECO:0000256" key="2">
    <source>
        <dbReference type="ARBA" id="ARBA00022737"/>
    </source>
</evidence>
<feature type="coiled-coil region" evidence="3">
    <location>
        <begin position="686"/>
        <end position="713"/>
    </location>
</feature>
<dbReference type="InterPro" id="IPR032675">
    <property type="entry name" value="LRR_dom_sf"/>
</dbReference>
<dbReference type="InterPro" id="IPR003591">
    <property type="entry name" value="Leu-rich_rpt_typical-subtyp"/>
</dbReference>
<feature type="coiled-coil region" evidence="3">
    <location>
        <begin position="611"/>
        <end position="638"/>
    </location>
</feature>
<evidence type="ECO:0000313" key="4">
    <source>
        <dbReference type="EMBL" id="KAG0584961.1"/>
    </source>
</evidence>
<reference evidence="4" key="1">
    <citation type="submission" date="2020-06" db="EMBL/GenBank/DDBJ databases">
        <title>WGS assembly of Ceratodon purpureus strain R40.</title>
        <authorList>
            <person name="Carey S.B."/>
            <person name="Jenkins J."/>
            <person name="Shu S."/>
            <person name="Lovell J.T."/>
            <person name="Sreedasyam A."/>
            <person name="Maumus F."/>
            <person name="Tiley G.P."/>
            <person name="Fernandez-Pozo N."/>
            <person name="Barry K."/>
            <person name="Chen C."/>
            <person name="Wang M."/>
            <person name="Lipzen A."/>
            <person name="Daum C."/>
            <person name="Saski C.A."/>
            <person name="Payton A.C."/>
            <person name="Mcbreen J.C."/>
            <person name="Conrad R.E."/>
            <person name="Kollar L.M."/>
            <person name="Olsson S."/>
            <person name="Huttunen S."/>
            <person name="Landis J.B."/>
            <person name="Wickett N.J."/>
            <person name="Johnson M.G."/>
            <person name="Rensing S.A."/>
            <person name="Grimwood J."/>
            <person name="Schmutz J."/>
            <person name="Mcdaniel S.F."/>
        </authorList>
    </citation>
    <scope>NUCLEOTIDE SEQUENCE</scope>
    <source>
        <strain evidence="4">R40</strain>
    </source>
</reference>
<name>A0A8T0IQ79_CERPU</name>
<dbReference type="Gene3D" id="3.80.10.10">
    <property type="entry name" value="Ribonuclease Inhibitor"/>
    <property type="match status" value="2"/>
</dbReference>
<dbReference type="EMBL" id="CM026423">
    <property type="protein sequence ID" value="KAG0584961.1"/>
    <property type="molecule type" value="Genomic_DNA"/>
</dbReference>
<proteinExistence type="predicted"/>
<gene>
    <name evidence="4" type="ORF">KC19_3G246600</name>
</gene>